<dbReference type="InterPro" id="IPR044049">
    <property type="entry name" value="EccD_transm"/>
</dbReference>
<evidence type="ECO:0000256" key="6">
    <source>
        <dbReference type="ARBA" id="ARBA00023136"/>
    </source>
</evidence>
<dbReference type="NCBIfam" id="TIGR03920">
    <property type="entry name" value="T7SS_EccD"/>
    <property type="match status" value="1"/>
</dbReference>
<dbReference type="RefSeq" id="WP_216939499.1">
    <property type="nucleotide sequence ID" value="NZ_CP077062.1"/>
</dbReference>
<sequence>MTQTLTGSAGLVRVSVVAGERRADLALPGALPVAELLPELARAVGVLDAQTAYGGYALLTSDGRRLSEDTGLTFQGVEDGGVLTVTVGVDEESPRVYDDIVEAMADAVEKDMRPWEPAAGRRTALSTAALLLGLGALALALQRPDVVAGAAAGVAALVLVASALVLSRVQAEHEAAATLAWAGVAYAVVCGLTAAPAGPLLEAPAALAGAGAVLVGLVGLVGLAERRTLMLPAVSVGGVVAAAGGVLTVSSFSAGAVYTVALVLAVVVGSALPWVALGTTATRVDQAHTDADLTAEPREVQPGQVRRDARMGHEILLAVTSTVGLLVVLVSPLAVSLGVTGALVVVCACVVLMLRTRQYRVGSEVAAGLLCGIAGLVALAVSVIVEQPTWHVALALLLAITGAVLLVFTLVPMAPSVRRGRLGDISELVALVAMLPLLVLAIGLVGAVGG</sequence>
<dbReference type="Proteomes" id="UP000683575">
    <property type="component" value="Chromosome"/>
</dbReference>
<dbReference type="KEGG" id="nps:KRR39_21975"/>
<comment type="similarity">
    <text evidence="2">Belongs to the EccD/Snm4 family.</text>
</comment>
<evidence type="ECO:0000313" key="10">
    <source>
        <dbReference type="Proteomes" id="UP000683575"/>
    </source>
</evidence>
<feature type="transmembrane region" description="Helical" evidence="7">
    <location>
        <begin position="178"/>
        <end position="197"/>
    </location>
</feature>
<evidence type="ECO:0000256" key="5">
    <source>
        <dbReference type="ARBA" id="ARBA00022989"/>
    </source>
</evidence>
<comment type="subcellular location">
    <subcellularLocation>
        <location evidence="1">Cell membrane</location>
        <topology evidence="1">Multi-pass membrane protein</topology>
    </subcellularLocation>
</comment>
<name>A0A975SZA6_9ACTN</name>
<feature type="transmembrane region" description="Helical" evidence="7">
    <location>
        <begin position="391"/>
        <end position="413"/>
    </location>
</feature>
<dbReference type="InterPro" id="IPR006707">
    <property type="entry name" value="T7SS_EccD"/>
</dbReference>
<feature type="domain" description="EccD-like transmembrane" evidence="8">
    <location>
        <begin position="121"/>
        <end position="448"/>
    </location>
</feature>
<keyword evidence="10" id="KW-1185">Reference proteome</keyword>
<dbReference type="GO" id="GO:0005886">
    <property type="term" value="C:plasma membrane"/>
    <property type="evidence" value="ECO:0007669"/>
    <property type="project" value="UniProtKB-SubCell"/>
</dbReference>
<feature type="transmembrane region" description="Helical" evidence="7">
    <location>
        <begin position="366"/>
        <end position="385"/>
    </location>
</feature>
<evidence type="ECO:0000313" key="9">
    <source>
        <dbReference type="EMBL" id="QWZ07989.1"/>
    </source>
</evidence>
<feature type="transmembrane region" description="Helical" evidence="7">
    <location>
        <begin position="123"/>
        <end position="141"/>
    </location>
</feature>
<dbReference type="EMBL" id="CP077062">
    <property type="protein sequence ID" value="QWZ07989.1"/>
    <property type="molecule type" value="Genomic_DNA"/>
</dbReference>
<evidence type="ECO:0000256" key="7">
    <source>
        <dbReference type="SAM" id="Phobius"/>
    </source>
</evidence>
<feature type="transmembrane region" description="Helical" evidence="7">
    <location>
        <begin position="315"/>
        <end position="331"/>
    </location>
</feature>
<dbReference type="Pfam" id="PF08817">
    <property type="entry name" value="YukD"/>
    <property type="match status" value="1"/>
</dbReference>
<dbReference type="InterPro" id="IPR024962">
    <property type="entry name" value="YukD-like"/>
</dbReference>
<keyword evidence="3" id="KW-1003">Cell membrane</keyword>
<evidence type="ECO:0000256" key="3">
    <source>
        <dbReference type="ARBA" id="ARBA00022475"/>
    </source>
</evidence>
<feature type="transmembrane region" description="Helical" evidence="7">
    <location>
        <begin position="425"/>
        <end position="448"/>
    </location>
</feature>
<dbReference type="Pfam" id="PF19053">
    <property type="entry name" value="EccD"/>
    <property type="match status" value="1"/>
</dbReference>
<feature type="transmembrane region" description="Helical" evidence="7">
    <location>
        <begin position="256"/>
        <end position="277"/>
    </location>
</feature>
<keyword evidence="5 7" id="KW-1133">Transmembrane helix</keyword>
<evidence type="ECO:0000259" key="8">
    <source>
        <dbReference type="Pfam" id="PF19053"/>
    </source>
</evidence>
<feature type="transmembrane region" description="Helical" evidence="7">
    <location>
        <begin position="203"/>
        <end position="223"/>
    </location>
</feature>
<keyword evidence="4 7" id="KW-0812">Transmembrane</keyword>
<feature type="transmembrane region" description="Helical" evidence="7">
    <location>
        <begin position="147"/>
        <end position="166"/>
    </location>
</feature>
<feature type="transmembrane region" description="Helical" evidence="7">
    <location>
        <begin position="230"/>
        <end position="250"/>
    </location>
</feature>
<proteinExistence type="inferred from homology"/>
<dbReference type="AlphaFoldDB" id="A0A975SZA6"/>
<keyword evidence="6 7" id="KW-0472">Membrane</keyword>
<feature type="transmembrane region" description="Helical" evidence="7">
    <location>
        <begin position="337"/>
        <end position="354"/>
    </location>
</feature>
<evidence type="ECO:0000256" key="2">
    <source>
        <dbReference type="ARBA" id="ARBA00006162"/>
    </source>
</evidence>
<protein>
    <submittedName>
        <fullName evidence="9">Type VII secretion integral membrane protein EccD</fullName>
    </submittedName>
</protein>
<reference evidence="9" key="1">
    <citation type="submission" date="2021-06" db="EMBL/GenBank/DDBJ databases">
        <title>Complete genome sequence of Nocardioides sp. G188.</title>
        <authorList>
            <person name="Im W.-T."/>
        </authorList>
    </citation>
    <scope>NUCLEOTIDE SEQUENCE</scope>
    <source>
        <strain evidence="9">G188</strain>
    </source>
</reference>
<evidence type="ECO:0000256" key="1">
    <source>
        <dbReference type="ARBA" id="ARBA00004651"/>
    </source>
</evidence>
<evidence type="ECO:0000256" key="4">
    <source>
        <dbReference type="ARBA" id="ARBA00022692"/>
    </source>
</evidence>
<organism evidence="9 10">
    <name type="scientific">Nocardioides panacis</name>
    <dbReference type="NCBI Taxonomy" id="2849501"/>
    <lineage>
        <taxon>Bacteria</taxon>
        <taxon>Bacillati</taxon>
        <taxon>Actinomycetota</taxon>
        <taxon>Actinomycetes</taxon>
        <taxon>Propionibacteriales</taxon>
        <taxon>Nocardioidaceae</taxon>
        <taxon>Nocardioides</taxon>
    </lineage>
</organism>
<accession>A0A975SZA6</accession>
<gene>
    <name evidence="9" type="primary">eccD</name>
    <name evidence="9" type="ORF">KRR39_21975</name>
</gene>